<dbReference type="EMBL" id="CP128399">
    <property type="protein sequence ID" value="WJW67767.1"/>
    <property type="molecule type" value="Genomic_DNA"/>
</dbReference>
<dbReference type="RefSeq" id="WP_341469658.1">
    <property type="nucleotide sequence ID" value="NZ_CP128399.1"/>
</dbReference>
<dbReference type="AlphaFoldDB" id="A0A8T7M330"/>
<evidence type="ECO:0000256" key="1">
    <source>
        <dbReference type="SAM" id="Phobius"/>
    </source>
</evidence>
<reference evidence="4" key="2">
    <citation type="journal article" date="2024" name="Nature">
        <title>Anoxygenic phototroph of the Chloroflexota uses a type I reaction centre.</title>
        <authorList>
            <person name="Tsuji J.M."/>
            <person name="Shaw N.A."/>
            <person name="Nagashima S."/>
            <person name="Venkiteswaran J.J."/>
            <person name="Schiff S.L."/>
            <person name="Watanabe T."/>
            <person name="Fukui M."/>
            <person name="Hanada S."/>
            <person name="Tank M."/>
            <person name="Neufeld J.D."/>
        </authorList>
    </citation>
    <scope>NUCLEOTIDE SEQUENCE</scope>
    <source>
        <strain evidence="4">L227-S17</strain>
    </source>
</reference>
<dbReference type="EMBL" id="JACATZ010000001">
    <property type="protein sequence ID" value="NWJ45906.1"/>
    <property type="molecule type" value="Genomic_DNA"/>
</dbReference>
<sequence length="97" mass="10922">MTKRKLVTVLLLVFLMLLAFTTPAFAHENVGGDELAAADAMWIVASFFLIISGLGIIYSVQNGEFRNPEKTKRDMLRRALLDDSGEELDKYITIEEQ</sequence>
<gene>
    <name evidence="3" type="ORF">HXX08_08510</name>
    <name evidence="4" type="ORF">OZ401_001046</name>
</gene>
<feature type="transmembrane region" description="Helical" evidence="1">
    <location>
        <begin position="42"/>
        <end position="60"/>
    </location>
</feature>
<organism evidence="3 5">
    <name type="scientific">Candidatus Chlorohelix allophototropha</name>
    <dbReference type="NCBI Taxonomy" id="3003348"/>
    <lineage>
        <taxon>Bacteria</taxon>
        <taxon>Bacillati</taxon>
        <taxon>Chloroflexota</taxon>
        <taxon>Chloroflexia</taxon>
        <taxon>Candidatus Chloroheliales</taxon>
        <taxon>Candidatus Chloroheliaceae</taxon>
        <taxon>Candidatus Chlorohelix</taxon>
    </lineage>
</organism>
<feature type="signal peptide" evidence="2">
    <location>
        <begin position="1"/>
        <end position="26"/>
    </location>
</feature>
<reference evidence="3 5" key="1">
    <citation type="submission" date="2020-06" db="EMBL/GenBank/DDBJ databases">
        <title>Anoxygenic phototrophic Chloroflexota member uses a Type I reaction center.</title>
        <authorList>
            <person name="Tsuji J.M."/>
            <person name="Shaw N.A."/>
            <person name="Nagashima S."/>
            <person name="Venkiteswaran J."/>
            <person name="Schiff S.L."/>
            <person name="Hanada S."/>
            <person name="Tank M."/>
            <person name="Neufeld J.D."/>
        </authorList>
    </citation>
    <scope>NUCLEOTIDE SEQUENCE [LARGE SCALE GENOMIC DNA]</scope>
    <source>
        <strain evidence="3">L227-S17</strain>
    </source>
</reference>
<evidence type="ECO:0000313" key="5">
    <source>
        <dbReference type="Proteomes" id="UP000521676"/>
    </source>
</evidence>
<evidence type="ECO:0000313" key="3">
    <source>
        <dbReference type="EMBL" id="NWJ45906.1"/>
    </source>
</evidence>
<evidence type="ECO:0000256" key="2">
    <source>
        <dbReference type="SAM" id="SignalP"/>
    </source>
</evidence>
<proteinExistence type="predicted"/>
<keyword evidence="1" id="KW-0472">Membrane</keyword>
<dbReference type="Proteomes" id="UP001431572">
    <property type="component" value="Chromosome 1"/>
</dbReference>
<protein>
    <submittedName>
        <fullName evidence="3">Uncharacterized protein</fullName>
    </submittedName>
</protein>
<keyword evidence="6" id="KW-1185">Reference proteome</keyword>
<evidence type="ECO:0000313" key="4">
    <source>
        <dbReference type="EMBL" id="WJW67767.1"/>
    </source>
</evidence>
<evidence type="ECO:0000313" key="6">
    <source>
        <dbReference type="Proteomes" id="UP001431572"/>
    </source>
</evidence>
<keyword evidence="1" id="KW-0812">Transmembrane</keyword>
<name>A0A8T7M330_9CHLR</name>
<dbReference type="Proteomes" id="UP000521676">
    <property type="component" value="Unassembled WGS sequence"/>
</dbReference>
<accession>A0A8T7M330</accession>
<keyword evidence="1" id="KW-1133">Transmembrane helix</keyword>
<feature type="chain" id="PRO_5035869917" evidence="2">
    <location>
        <begin position="27"/>
        <end position="97"/>
    </location>
</feature>
<keyword evidence="2" id="KW-0732">Signal</keyword>